<feature type="domain" description="TonB-dependent transporter Oar-like beta-barrel" evidence="8">
    <location>
        <begin position="258"/>
        <end position="329"/>
    </location>
</feature>
<keyword evidence="2" id="KW-0813">Transport</keyword>
<dbReference type="InterPro" id="IPR057601">
    <property type="entry name" value="Oar-like_b-barrel"/>
</dbReference>
<accession>A0ABR8UFB1</accession>
<evidence type="ECO:0000256" key="2">
    <source>
        <dbReference type="ARBA" id="ARBA00022448"/>
    </source>
</evidence>
<feature type="signal peptide" evidence="7">
    <location>
        <begin position="1"/>
        <end position="33"/>
    </location>
</feature>
<evidence type="ECO:0000313" key="9">
    <source>
        <dbReference type="EMBL" id="MBD7986718.1"/>
    </source>
</evidence>
<dbReference type="SUPFAM" id="SSF49452">
    <property type="entry name" value="Starch-binding domain-like"/>
    <property type="match status" value="1"/>
</dbReference>
<keyword evidence="9" id="KW-0675">Receptor</keyword>
<evidence type="ECO:0000259" key="8">
    <source>
        <dbReference type="Pfam" id="PF25183"/>
    </source>
</evidence>
<dbReference type="RefSeq" id="WP_191727977.1">
    <property type="nucleotide sequence ID" value="NZ_JACSQJ010000001.1"/>
</dbReference>
<comment type="caution">
    <text evidence="9">The sequence shown here is derived from an EMBL/GenBank/DDBJ whole genome shotgun (WGS) entry which is preliminary data.</text>
</comment>
<keyword evidence="6" id="KW-0998">Cell outer membrane</keyword>
<keyword evidence="5" id="KW-0472">Membrane</keyword>
<dbReference type="Gene3D" id="2.60.40.1120">
    <property type="entry name" value="Carboxypeptidase-like, regulatory domain"/>
    <property type="match status" value="1"/>
</dbReference>
<name>A0ABR8UFB1_9GAMM</name>
<dbReference type="Pfam" id="PF13620">
    <property type="entry name" value="CarboxypepD_reg"/>
    <property type="match status" value="1"/>
</dbReference>
<sequence>MSTHRPRHLPLQRSLLAAALASGLMLCTAPALAQSTAATVRGQVMLDSAPATDAEVTATNLVTGLRRSVRVTNGGYSLGGLPPGSYRIDVSAGGRTDSRNVTLRVGQTATLDLGVGGVDETATAGEAETLDTVTVTGQVLVETRTSEVATYITPKQIQALPQGTRNFLAFADTVPGVQFTQGSDGTTRLRSGAQDSSAINVFIDGVGQKNYVLPGGVSGQDSTRGNPFPQAAIGEYKVITSNYKAEYDQLGSAAITAVTRSGSNEFGGSFFWDRTSTDWRAPTEGEEASGEKAEFREEQYGASFEGPIIRDRLQFFLAYEAKEYVSPRSVVPGQGFASTPGLLPAELQPLVGTFSSPFKQDMYFGKLSWLPGDAHLVELTAKVREETELGNFDGTRTLMYGSAKDNDDRRLDLRYQFSGERFLNDFHVGYEDASWRPRAYTLAPGYVLTTANPNDVILQAGGGPDFQDKGQKGWSLQNDLTFNSFEWNGHHTIKMGVKFKDIDITSLEQNPYNAQYYYDVGQDTSIPYQVRFGAPVGEATGGVTTSGKQYGLYLQDDWEVNEHLTLNLGLRWDYETNPAYTDYVTPADYVAALRGWDNINAPGSGIDIEDYISTGSERDDFKDAWQPRLGFSYDLRGDQRHVIFGGAGRSYDRNLFSQLALESTKYSFPPYTYQFDTAGHDCDGASPTCLAWDESYFDPATLQALVAANPNLGAERYLMHNDIRTPYSDQFSLGMRNLYGPWVTEVTLSHITSHDGLVFHLGNRRPDGDFFAPGTTWGPPWDDGAFGVPGYGRLIIGTNGLETRANSLALKIDKPYTQASRWGMTFAYTYTDAEQNANTTSGGAFDYPDLSGFGWLASTGVPKHRMVATGVYDAPWGITLSGKLSLASPSPRQGTNCLAGWNDCIIDYYTPEGSIGFKQFDLAAQRTWQAGERLSFYVRGDVLNVFDWVNYDGRDDWFGAPGEPNPNLGRPTSQLLPTRTFKLSMGFNW</sequence>
<dbReference type="PANTHER" id="PTHR30069">
    <property type="entry name" value="TONB-DEPENDENT OUTER MEMBRANE RECEPTOR"/>
    <property type="match status" value="1"/>
</dbReference>
<dbReference type="Pfam" id="PF25183">
    <property type="entry name" value="OMP_b-brl_4"/>
    <property type="match status" value="2"/>
</dbReference>
<keyword evidence="10" id="KW-1185">Reference proteome</keyword>
<dbReference type="InterPro" id="IPR036942">
    <property type="entry name" value="Beta-barrel_TonB_sf"/>
</dbReference>
<feature type="domain" description="TonB-dependent transporter Oar-like beta-barrel" evidence="8">
    <location>
        <begin position="461"/>
        <end position="877"/>
    </location>
</feature>
<dbReference type="SUPFAM" id="SSF56935">
    <property type="entry name" value="Porins"/>
    <property type="match status" value="1"/>
</dbReference>
<evidence type="ECO:0000256" key="7">
    <source>
        <dbReference type="SAM" id="SignalP"/>
    </source>
</evidence>
<dbReference type="InterPro" id="IPR037066">
    <property type="entry name" value="Plug_dom_sf"/>
</dbReference>
<keyword evidence="4" id="KW-0812">Transmembrane</keyword>
<protein>
    <submittedName>
        <fullName evidence="9">TonB-dependent receptor</fullName>
    </submittedName>
</protein>
<dbReference type="EMBL" id="JACSQJ010000001">
    <property type="protein sequence ID" value="MBD7986718.1"/>
    <property type="molecule type" value="Genomic_DNA"/>
</dbReference>
<dbReference type="InterPro" id="IPR039426">
    <property type="entry name" value="TonB-dep_rcpt-like"/>
</dbReference>
<comment type="subcellular location">
    <subcellularLocation>
        <location evidence="1">Cell outer membrane</location>
        <topology evidence="1">Multi-pass membrane protein</topology>
    </subcellularLocation>
</comment>
<keyword evidence="3" id="KW-1134">Transmembrane beta strand</keyword>
<evidence type="ECO:0000313" key="10">
    <source>
        <dbReference type="Proteomes" id="UP000647183"/>
    </source>
</evidence>
<evidence type="ECO:0000256" key="4">
    <source>
        <dbReference type="ARBA" id="ARBA00022692"/>
    </source>
</evidence>
<dbReference type="Proteomes" id="UP000647183">
    <property type="component" value="Unassembled WGS sequence"/>
</dbReference>
<evidence type="ECO:0000256" key="6">
    <source>
        <dbReference type="ARBA" id="ARBA00023237"/>
    </source>
</evidence>
<evidence type="ECO:0000256" key="1">
    <source>
        <dbReference type="ARBA" id="ARBA00004571"/>
    </source>
</evidence>
<proteinExistence type="predicted"/>
<organism evidence="9 10">
    <name type="scientific">Luteimonas colneyensis</name>
    <dbReference type="NCBI Taxonomy" id="2762230"/>
    <lineage>
        <taxon>Bacteria</taxon>
        <taxon>Pseudomonadati</taxon>
        <taxon>Pseudomonadota</taxon>
        <taxon>Gammaproteobacteria</taxon>
        <taxon>Lysobacterales</taxon>
        <taxon>Lysobacteraceae</taxon>
        <taxon>Luteimonas</taxon>
    </lineage>
</organism>
<reference evidence="9 10" key="1">
    <citation type="submission" date="2020-08" db="EMBL/GenBank/DDBJ databases">
        <title>A Genomic Blueprint of the Chicken Gut Microbiome.</title>
        <authorList>
            <person name="Gilroy R."/>
            <person name="Ravi A."/>
            <person name="Getino M."/>
            <person name="Pursley I."/>
            <person name="Horton D.L."/>
            <person name="Alikhan N.-F."/>
            <person name="Baker D."/>
            <person name="Gharbi K."/>
            <person name="Hall N."/>
            <person name="Watson M."/>
            <person name="Adriaenssens E.M."/>
            <person name="Foster-Nyarko E."/>
            <person name="Jarju S."/>
            <person name="Secka A."/>
            <person name="Antonio M."/>
            <person name="Oren A."/>
            <person name="Chaudhuri R."/>
            <person name="La Ragione R.M."/>
            <person name="Hildebrand F."/>
            <person name="Pallen M.J."/>
        </authorList>
    </citation>
    <scope>NUCLEOTIDE SEQUENCE [LARGE SCALE GENOMIC DNA]</scope>
    <source>
        <strain evidence="9 10">Sa2BVA3</strain>
    </source>
</reference>
<gene>
    <name evidence="9" type="ORF">H9645_01575</name>
</gene>
<evidence type="ECO:0000256" key="5">
    <source>
        <dbReference type="ARBA" id="ARBA00023136"/>
    </source>
</evidence>
<keyword evidence="7" id="KW-0732">Signal</keyword>
<feature type="chain" id="PRO_5045400700" evidence="7">
    <location>
        <begin position="34"/>
        <end position="989"/>
    </location>
</feature>
<dbReference type="InterPro" id="IPR013784">
    <property type="entry name" value="Carb-bd-like_fold"/>
</dbReference>
<evidence type="ECO:0000256" key="3">
    <source>
        <dbReference type="ARBA" id="ARBA00022452"/>
    </source>
</evidence>
<dbReference type="PANTHER" id="PTHR30069:SF46">
    <property type="entry name" value="OAR PROTEIN"/>
    <property type="match status" value="1"/>
</dbReference>
<dbReference type="Gene3D" id="2.170.130.10">
    <property type="entry name" value="TonB-dependent receptor, plug domain"/>
    <property type="match status" value="1"/>
</dbReference>
<dbReference type="Gene3D" id="2.40.170.20">
    <property type="entry name" value="TonB-dependent receptor, beta-barrel domain"/>
    <property type="match status" value="1"/>
</dbReference>